<dbReference type="Pfam" id="PF07717">
    <property type="entry name" value="OB_NTP_bind"/>
    <property type="match status" value="1"/>
</dbReference>
<dbReference type="InterPro" id="IPR011545">
    <property type="entry name" value="DEAD/DEAH_box_helicase_dom"/>
</dbReference>
<dbReference type="InterPro" id="IPR014001">
    <property type="entry name" value="Helicase_ATP-bd"/>
</dbReference>
<evidence type="ECO:0000256" key="4">
    <source>
        <dbReference type="ARBA" id="ARBA00022840"/>
    </source>
</evidence>
<feature type="domain" description="Helicase ATP-binding" evidence="6">
    <location>
        <begin position="27"/>
        <end position="190"/>
    </location>
</feature>
<dbReference type="PROSITE" id="PS51194">
    <property type="entry name" value="HELICASE_CTER"/>
    <property type="match status" value="1"/>
</dbReference>
<dbReference type="Pfam" id="PF11898">
    <property type="entry name" value="DUF3418"/>
    <property type="match status" value="1"/>
</dbReference>
<keyword evidence="4" id="KW-0067">ATP-binding</keyword>
<dbReference type="InterPro" id="IPR003593">
    <property type="entry name" value="AAA+_ATPase"/>
</dbReference>
<evidence type="ECO:0000256" key="5">
    <source>
        <dbReference type="SAM" id="MobiDB-lite"/>
    </source>
</evidence>
<evidence type="ECO:0000259" key="7">
    <source>
        <dbReference type="PROSITE" id="PS51194"/>
    </source>
</evidence>
<dbReference type="FunFam" id="1.20.120.1080:FF:000005">
    <property type="entry name" value="ATP-dependent helicase HrpA"/>
    <property type="match status" value="1"/>
</dbReference>
<dbReference type="GO" id="GO:0003723">
    <property type="term" value="F:RNA binding"/>
    <property type="evidence" value="ECO:0007669"/>
    <property type="project" value="TreeGrafter"/>
</dbReference>
<keyword evidence="1" id="KW-0547">Nucleotide-binding</keyword>
<dbReference type="InterPro" id="IPR024590">
    <property type="entry name" value="HrpA_C"/>
</dbReference>
<evidence type="ECO:0000313" key="8">
    <source>
        <dbReference type="EMBL" id="WED66389.1"/>
    </source>
</evidence>
<protein>
    <submittedName>
        <fullName evidence="8">ATP-dependent RNA helicase HrpA</fullName>
        <ecNumber evidence="8">3.6.4.13</ecNumber>
    </submittedName>
</protein>
<dbReference type="EC" id="3.6.4.13" evidence="8"/>
<keyword evidence="2 8" id="KW-0378">Hydrolase</keyword>
<evidence type="ECO:0000256" key="2">
    <source>
        <dbReference type="ARBA" id="ARBA00022801"/>
    </source>
</evidence>
<reference evidence="8" key="1">
    <citation type="submission" date="2023-03" db="EMBL/GenBank/DDBJ databases">
        <title>Lomoglobus Profundus gen. nov., sp. nov., a novel member of the phylum Verrucomicrobia, isolated from deep-marine sediment of South China Sea.</title>
        <authorList>
            <person name="Ahmad T."/>
            <person name="Ishaq S.E."/>
            <person name="Wang F."/>
        </authorList>
    </citation>
    <scope>NUCLEOTIDE SEQUENCE</scope>
    <source>
        <strain evidence="8">LMO-M01</strain>
    </source>
</reference>
<dbReference type="SMART" id="SM00490">
    <property type="entry name" value="HELICc"/>
    <property type="match status" value="1"/>
</dbReference>
<dbReference type="GO" id="GO:0016787">
    <property type="term" value="F:hydrolase activity"/>
    <property type="evidence" value="ECO:0007669"/>
    <property type="project" value="UniProtKB-KW"/>
</dbReference>
<dbReference type="Pfam" id="PF00271">
    <property type="entry name" value="Helicase_C"/>
    <property type="match status" value="1"/>
</dbReference>
<dbReference type="InterPro" id="IPR007502">
    <property type="entry name" value="Helicase-assoc_dom"/>
</dbReference>
<dbReference type="CDD" id="cd18791">
    <property type="entry name" value="SF2_C_RHA"/>
    <property type="match status" value="1"/>
</dbReference>
<dbReference type="GO" id="GO:0003724">
    <property type="term" value="F:RNA helicase activity"/>
    <property type="evidence" value="ECO:0007669"/>
    <property type="project" value="UniProtKB-EC"/>
</dbReference>
<dbReference type="Pfam" id="PF00270">
    <property type="entry name" value="DEAD"/>
    <property type="match status" value="1"/>
</dbReference>
<dbReference type="InterPro" id="IPR011709">
    <property type="entry name" value="DEAD-box_helicase_OB_fold"/>
</dbReference>
<evidence type="ECO:0000256" key="3">
    <source>
        <dbReference type="ARBA" id="ARBA00022806"/>
    </source>
</evidence>
<dbReference type="SMART" id="SM00487">
    <property type="entry name" value="DEXDc"/>
    <property type="match status" value="1"/>
</dbReference>
<evidence type="ECO:0000259" key="6">
    <source>
        <dbReference type="PROSITE" id="PS51192"/>
    </source>
</evidence>
<proteinExistence type="predicted"/>
<dbReference type="NCBIfam" id="TIGR01967">
    <property type="entry name" value="DEAH_box_HrpA"/>
    <property type="match status" value="1"/>
</dbReference>
<dbReference type="SMART" id="SM00847">
    <property type="entry name" value="HA2"/>
    <property type="match status" value="1"/>
</dbReference>
<dbReference type="InterPro" id="IPR027417">
    <property type="entry name" value="P-loop_NTPase"/>
</dbReference>
<feature type="domain" description="Helicase C-terminal" evidence="7">
    <location>
        <begin position="232"/>
        <end position="395"/>
    </location>
</feature>
<keyword evidence="9" id="KW-1185">Reference proteome</keyword>
<dbReference type="EMBL" id="CP119075">
    <property type="protein sequence ID" value="WED66389.1"/>
    <property type="molecule type" value="Genomic_DNA"/>
</dbReference>
<feature type="region of interest" description="Disordered" evidence="5">
    <location>
        <begin position="1295"/>
        <end position="1344"/>
    </location>
</feature>
<sequence length="1344" mass="149845">MPDEKPYPFRIEFPPDLPISARAGEIVDALQEHPVLILAGETGSGKTTQIPKLCLAAGRGLKGRIACTQPRRVAALSVSKRVAEEMGVRYGREVGCKVRFSDQTTKQTVVKFMTDGMLLAEVQSDPMLREYDTVIIDEAHERSLNIDFLLGHLRQLRHRRPDLRIVITSATIDTAAFSQAFDDAPIIEVSGRTYPVEVVYAPLDELGSDAAEGDAPTTRSEALHYVDGAVEAAKRILDTTSTGDVLVFMPAERDIRETIDLLGGSARGCDLIPLFGRLSNSEQQRVFAATARRRVIVATNIAETSLTLPGIRYVVDTGLSRVSRYSPQARTRRLPIEAVAQSSADQRKGRAGRVAEGVCIRLYSEKDYNERPRFTQPEIQRANLADVILRMKAFGLGDIERFPFLNMPATKSIRAGYALLDELHAMESTGDARTLTAMGRELARLPVDPTVGRMILQAREEKALREVVIIAAGLSVQDPRERPLEKQAEADAAHRRFTHPESDFLTLLEIWEALHDEFEKLSQGRMRRWCKAHFLSYTRMREWRDIHGQLLDTLRDRRDFQPSSVWDGLTQALSRDEAAAKLGFDQPAYRAIHRSILAGLLGNIAARDDEKGGFKATQDRRVNIFPGSGLFVREERKKGRGPKPSAPAKPRGPRWLLAAEIVETARLYARTCARLDPLWALDLGAHLVKVAHSEPFWDEAKGRVMVRQRTRLYGLEIESRAVGYGKIDPEHATELFIREALVNDTITWPFDFLMHNRKVRTELENQMTRTRDRGVMNLDEAIFRFYAEALLEANHVVSAVPELIALVKERRPHEPRFLEFDAETLRDPEALTVDAAAFPESVPLNNEVLPLNYNYKPGEADDGVTLEVDVTGADGLTPAALDWAVPGHLPQKVEHYLRGLPKELRREVMPLAATAKSLVPQLASRDRLTGRRETLPEALAALLGERFSLRISPSVWDERPLPDHLRVRVRVTDDHGTEIVGSRELVEVRAAVEAQKRQASSGIAKEAPGVWKRARCQWETEPLEGWTIGELPDEVTIGETAGVPVQAYPVFDVTREGVAVRLCRTIEDADRRRPAGLRAMLAQALRYDLAWMEKDLRSMRDVGAVASTLAPVAELSADAMAGLTAWITAPERLPSRDGGRTKQRFDVAVEEAKQTLRGLVPRLIDRVREVLALRQELLVHPTPFDGMKADLDALVSPRFLRDISYSQLGHVPRYLRGMQARADRWSRDPVKDAQRAKLIAPYLKAARELQAEPGGESLRWLVEEYRVSIFAQNLGTAEPVSAKKLDHAVATIRGGGRAVATSPTAPAKPPPKPMAVTPLPGKTKQKPLKSLNALDGLFRHPGSR</sequence>
<gene>
    <name evidence="8" type="primary">hrpA</name>
    <name evidence="8" type="ORF">PXH66_05955</name>
</gene>
<dbReference type="InterPro" id="IPR010222">
    <property type="entry name" value="RNA_helicase_HrpA"/>
</dbReference>
<dbReference type="PANTHER" id="PTHR18934:SF99">
    <property type="entry name" value="ATP-DEPENDENT RNA HELICASE DHX37-RELATED"/>
    <property type="match status" value="1"/>
</dbReference>
<name>A0AAF0I3V6_9BACT</name>
<dbReference type="Pfam" id="PF21010">
    <property type="entry name" value="HA2_C"/>
    <property type="match status" value="1"/>
</dbReference>
<dbReference type="PANTHER" id="PTHR18934">
    <property type="entry name" value="ATP-DEPENDENT RNA HELICASE"/>
    <property type="match status" value="1"/>
</dbReference>
<dbReference type="PROSITE" id="PS51192">
    <property type="entry name" value="HELICASE_ATP_BIND_1"/>
    <property type="match status" value="1"/>
</dbReference>
<dbReference type="InterPro" id="IPR001650">
    <property type="entry name" value="Helicase_C-like"/>
</dbReference>
<organism evidence="8 9">
    <name type="scientific">Synoicihabitans lomoniglobus</name>
    <dbReference type="NCBI Taxonomy" id="2909285"/>
    <lineage>
        <taxon>Bacteria</taxon>
        <taxon>Pseudomonadati</taxon>
        <taxon>Verrucomicrobiota</taxon>
        <taxon>Opitutia</taxon>
        <taxon>Opitutales</taxon>
        <taxon>Opitutaceae</taxon>
        <taxon>Synoicihabitans</taxon>
    </lineage>
</organism>
<dbReference type="RefSeq" id="WP_330927675.1">
    <property type="nucleotide sequence ID" value="NZ_CP119075.1"/>
</dbReference>
<evidence type="ECO:0000313" key="9">
    <source>
        <dbReference type="Proteomes" id="UP001218638"/>
    </source>
</evidence>
<dbReference type="KEGG" id="slom:PXH66_05955"/>
<accession>A0AAF0I3V6</accession>
<dbReference type="SMART" id="SM00382">
    <property type="entry name" value="AAA"/>
    <property type="match status" value="1"/>
</dbReference>
<dbReference type="Proteomes" id="UP001218638">
    <property type="component" value="Chromosome"/>
</dbReference>
<dbReference type="SUPFAM" id="SSF52540">
    <property type="entry name" value="P-loop containing nucleoside triphosphate hydrolases"/>
    <property type="match status" value="1"/>
</dbReference>
<evidence type="ECO:0000256" key="1">
    <source>
        <dbReference type="ARBA" id="ARBA00022741"/>
    </source>
</evidence>
<dbReference type="Gene3D" id="3.40.50.300">
    <property type="entry name" value="P-loop containing nucleotide triphosphate hydrolases"/>
    <property type="match status" value="2"/>
</dbReference>
<keyword evidence="3 8" id="KW-0347">Helicase</keyword>
<dbReference type="Gene3D" id="1.20.120.1080">
    <property type="match status" value="1"/>
</dbReference>
<dbReference type="GO" id="GO:0005524">
    <property type="term" value="F:ATP binding"/>
    <property type="evidence" value="ECO:0007669"/>
    <property type="project" value="UniProtKB-KW"/>
</dbReference>